<comment type="caution">
    <text evidence="2">The sequence shown here is derived from an EMBL/GenBank/DDBJ whole genome shotgun (WGS) entry which is preliminary data.</text>
</comment>
<keyword evidence="1" id="KW-0472">Membrane</keyword>
<evidence type="ECO:0008006" key="4">
    <source>
        <dbReference type="Google" id="ProtNLM"/>
    </source>
</evidence>
<keyword evidence="3" id="KW-1185">Reference proteome</keyword>
<keyword evidence="1" id="KW-1133">Transmembrane helix</keyword>
<dbReference type="AlphaFoldDB" id="A0A2A4GB30"/>
<sequence>MNNHTLLNGAVGQVRPMKNDKNKQMKHQYYIFNDIQRNQKRNRILVYLALAVVLITAIVSMFLVHNAHKQARFNAYVIQGGLRTPIEPITDKKEQLRLLTEGHIRQFHELFFSLEPDLNHIRNNIEQRALYMIDNSGKRLYVRLVEKKYFHDVVMNDYRYLIELDSVVVDYSKYPFPFTYYGKQSIEKGKNMTYRNLLTKGFVKETGITANNLNGMKIMDFEVVDNSDVTK</sequence>
<feature type="transmembrane region" description="Helical" evidence="1">
    <location>
        <begin position="44"/>
        <end position="64"/>
    </location>
</feature>
<dbReference type="RefSeq" id="WP_097440254.1">
    <property type="nucleotide sequence ID" value="NZ_KZ300476.1"/>
</dbReference>
<proteinExistence type="predicted"/>
<name>A0A2A4GB30_9FLAO</name>
<evidence type="ECO:0000313" key="3">
    <source>
        <dbReference type="Proteomes" id="UP000219559"/>
    </source>
</evidence>
<dbReference type="EMBL" id="NBWU01000002">
    <property type="protein sequence ID" value="PCE64975.1"/>
    <property type="molecule type" value="Genomic_DNA"/>
</dbReference>
<keyword evidence="1" id="KW-0812">Transmembrane</keyword>
<dbReference type="OrthoDB" id="1039148at2"/>
<evidence type="ECO:0000256" key="1">
    <source>
        <dbReference type="SAM" id="Phobius"/>
    </source>
</evidence>
<gene>
    <name evidence="2" type="ORF">B7P33_07395</name>
</gene>
<organism evidence="2 3">
    <name type="scientific">Sediminicola luteus</name>
    <dbReference type="NCBI Taxonomy" id="319238"/>
    <lineage>
        <taxon>Bacteria</taxon>
        <taxon>Pseudomonadati</taxon>
        <taxon>Bacteroidota</taxon>
        <taxon>Flavobacteriia</taxon>
        <taxon>Flavobacteriales</taxon>
        <taxon>Flavobacteriaceae</taxon>
        <taxon>Sediminicola</taxon>
    </lineage>
</organism>
<dbReference type="Proteomes" id="UP000219559">
    <property type="component" value="Unassembled WGS sequence"/>
</dbReference>
<accession>A0A2A4GB30</accession>
<protein>
    <recommendedName>
        <fullName evidence="4">Conjugative transposon protein TraK</fullName>
    </recommendedName>
</protein>
<evidence type="ECO:0000313" key="2">
    <source>
        <dbReference type="EMBL" id="PCE64975.1"/>
    </source>
</evidence>
<reference evidence="2 3" key="1">
    <citation type="submission" date="2017-04" db="EMBL/GenBank/DDBJ databases">
        <title>A new member of the family Flavobacteriaceae isolated from ascidians.</title>
        <authorList>
            <person name="Chen L."/>
        </authorList>
    </citation>
    <scope>NUCLEOTIDE SEQUENCE [LARGE SCALE GENOMIC DNA]</scope>
    <source>
        <strain evidence="2 3">HQA918</strain>
    </source>
</reference>